<dbReference type="Proteomes" id="UP000308199">
    <property type="component" value="Unassembled WGS sequence"/>
</dbReference>
<feature type="compositionally biased region" description="Acidic residues" evidence="1">
    <location>
        <begin position="161"/>
        <end position="175"/>
    </location>
</feature>
<dbReference type="OrthoDB" id="3360421at2759"/>
<dbReference type="Gene3D" id="2.30.30.1060">
    <property type="match status" value="1"/>
</dbReference>
<proteinExistence type="predicted"/>
<feature type="compositionally biased region" description="Basic and acidic residues" evidence="1">
    <location>
        <begin position="1"/>
        <end position="56"/>
    </location>
</feature>
<feature type="region of interest" description="Disordered" evidence="1">
    <location>
        <begin position="117"/>
        <end position="230"/>
    </location>
</feature>
<evidence type="ECO:0000256" key="1">
    <source>
        <dbReference type="SAM" id="MobiDB-lite"/>
    </source>
</evidence>
<feature type="compositionally biased region" description="Basic residues" evidence="1">
    <location>
        <begin position="191"/>
        <end position="201"/>
    </location>
</feature>
<feature type="compositionally biased region" description="Basic and acidic residues" evidence="1">
    <location>
        <begin position="63"/>
        <end position="89"/>
    </location>
</feature>
<feature type="domain" description="Hypervirulence associated protein TUDOR" evidence="2">
    <location>
        <begin position="227"/>
        <end position="285"/>
    </location>
</feature>
<gene>
    <name evidence="3" type="ORF">EW145_g188</name>
</gene>
<protein>
    <recommendedName>
        <fullName evidence="2">Hypervirulence associated protein TUDOR domain-containing protein</fullName>
    </recommendedName>
</protein>
<dbReference type="Pfam" id="PF11160">
    <property type="entry name" value="Hva1_TUDOR"/>
    <property type="match status" value="1"/>
</dbReference>
<evidence type="ECO:0000313" key="3">
    <source>
        <dbReference type="EMBL" id="THH12119.1"/>
    </source>
</evidence>
<dbReference type="AlphaFoldDB" id="A0A4S4LJG9"/>
<dbReference type="InterPro" id="IPR021331">
    <property type="entry name" value="Hva1_TUDOR"/>
</dbReference>
<reference evidence="3 4" key="1">
    <citation type="submission" date="2019-02" db="EMBL/GenBank/DDBJ databases">
        <title>Genome sequencing of the rare red list fungi Phellinidium pouzarii.</title>
        <authorList>
            <person name="Buettner E."/>
            <person name="Kellner H."/>
        </authorList>
    </citation>
    <scope>NUCLEOTIDE SEQUENCE [LARGE SCALE GENOMIC DNA]</scope>
    <source>
        <strain evidence="3 4">DSM 108285</strain>
    </source>
</reference>
<sequence>MMASEYKKAMNERGEEPYTTDKSEKSDSQKHLSDWTEEKWQTSEGNAEAKRADGSEQRYLPKKAWDKLSDEEKKETNDKKLEGGMKGDQVDYGSLFYMLKLTPNILQYVPNTDAATQARKDADADNGINNSNKRKLHSEEGGDTSLTEIRTKRGAKHKCTEEEDASESDSDDVSDEPSAKTTKGNDGEKRTLRKGMKAKSRGKGEDEDEEEEEYGKSGTPTRLPKEGQKVHWKAPTGWCEGVVIEIIYAEKIVNGIHAKASKDEPRIVLESAKSGKRAVHRPQAVYFNA</sequence>
<accession>A0A4S4LJG9</accession>
<evidence type="ECO:0000313" key="4">
    <source>
        <dbReference type="Proteomes" id="UP000308199"/>
    </source>
</evidence>
<name>A0A4S4LJG9_9AGAM</name>
<organism evidence="3 4">
    <name type="scientific">Phellinidium pouzarii</name>
    <dbReference type="NCBI Taxonomy" id="167371"/>
    <lineage>
        <taxon>Eukaryota</taxon>
        <taxon>Fungi</taxon>
        <taxon>Dikarya</taxon>
        <taxon>Basidiomycota</taxon>
        <taxon>Agaricomycotina</taxon>
        <taxon>Agaricomycetes</taxon>
        <taxon>Hymenochaetales</taxon>
        <taxon>Hymenochaetaceae</taxon>
        <taxon>Phellinidium</taxon>
    </lineage>
</organism>
<keyword evidence="4" id="KW-1185">Reference proteome</keyword>
<feature type="region of interest" description="Disordered" evidence="1">
    <location>
        <begin position="1"/>
        <end position="89"/>
    </location>
</feature>
<evidence type="ECO:0000259" key="2">
    <source>
        <dbReference type="Pfam" id="PF11160"/>
    </source>
</evidence>
<dbReference type="EMBL" id="SGPK01000003">
    <property type="protein sequence ID" value="THH12119.1"/>
    <property type="molecule type" value="Genomic_DNA"/>
</dbReference>
<comment type="caution">
    <text evidence="3">The sequence shown here is derived from an EMBL/GenBank/DDBJ whole genome shotgun (WGS) entry which is preliminary data.</text>
</comment>